<dbReference type="InterPro" id="IPR045792">
    <property type="entry name" value="DUF6036"/>
</dbReference>
<gene>
    <name evidence="2" type="ORF">LuPra_00682</name>
</gene>
<dbReference type="Gene3D" id="3.30.460.40">
    <property type="match status" value="1"/>
</dbReference>
<dbReference type="OrthoDB" id="280937at2"/>
<dbReference type="STRING" id="1855912.LuPra_00682"/>
<feature type="domain" description="DUF6036" evidence="1">
    <location>
        <begin position="20"/>
        <end position="153"/>
    </location>
</feature>
<dbReference type="Proteomes" id="UP000076079">
    <property type="component" value="Chromosome"/>
</dbReference>
<dbReference type="EMBL" id="CP015136">
    <property type="protein sequence ID" value="AMY07509.1"/>
    <property type="molecule type" value="Genomic_DNA"/>
</dbReference>
<protein>
    <recommendedName>
        <fullName evidence="1">DUF6036 domain-containing protein</fullName>
    </recommendedName>
</protein>
<dbReference type="SUPFAM" id="SSF81301">
    <property type="entry name" value="Nucleotidyltransferase"/>
    <property type="match status" value="1"/>
</dbReference>
<accession>A0A143PI99</accession>
<proteinExistence type="predicted"/>
<dbReference type="RefSeq" id="WP_110169453.1">
    <property type="nucleotide sequence ID" value="NZ_CP015136.1"/>
</dbReference>
<dbReference type="AlphaFoldDB" id="A0A143PI99"/>
<evidence type="ECO:0000313" key="2">
    <source>
        <dbReference type="EMBL" id="AMY07509.1"/>
    </source>
</evidence>
<evidence type="ECO:0000313" key="3">
    <source>
        <dbReference type="Proteomes" id="UP000076079"/>
    </source>
</evidence>
<dbReference type="KEGG" id="abac:LuPra_00682"/>
<name>A0A143PI99_LUTPR</name>
<dbReference type="Pfam" id="PF19502">
    <property type="entry name" value="DUF6036"/>
    <property type="match status" value="1"/>
</dbReference>
<reference evidence="3" key="2">
    <citation type="submission" date="2016-04" db="EMBL/GenBank/DDBJ databases">
        <title>First Complete Genome Sequence of a Subdivision 6 Acidobacterium.</title>
        <authorList>
            <person name="Huang S."/>
            <person name="Vieira S."/>
            <person name="Bunk B."/>
            <person name="Riedel T."/>
            <person name="Sproeer C."/>
            <person name="Overmann J."/>
        </authorList>
    </citation>
    <scope>NUCLEOTIDE SEQUENCE [LARGE SCALE GENOMIC DNA]</scope>
    <source>
        <strain evidence="3">DSM 100886 HEG_-6_39</strain>
    </source>
</reference>
<reference evidence="2 3" key="1">
    <citation type="journal article" date="2016" name="Genome Announc.">
        <title>First Complete Genome Sequence of a Subdivision 6 Acidobacterium Strain.</title>
        <authorList>
            <person name="Huang S."/>
            <person name="Vieira S."/>
            <person name="Bunk B."/>
            <person name="Riedel T."/>
            <person name="Sproer C."/>
            <person name="Overmann J."/>
        </authorList>
    </citation>
    <scope>NUCLEOTIDE SEQUENCE [LARGE SCALE GENOMIC DNA]</scope>
    <source>
        <strain evidence="3">DSM 100886 HEG_-6_39</strain>
    </source>
</reference>
<dbReference type="InterPro" id="IPR043519">
    <property type="entry name" value="NT_sf"/>
</dbReference>
<evidence type="ECO:0000259" key="1">
    <source>
        <dbReference type="Pfam" id="PF19502"/>
    </source>
</evidence>
<keyword evidence="3" id="KW-1185">Reference proteome</keyword>
<organism evidence="2 3">
    <name type="scientific">Luteitalea pratensis</name>
    <dbReference type="NCBI Taxonomy" id="1855912"/>
    <lineage>
        <taxon>Bacteria</taxon>
        <taxon>Pseudomonadati</taxon>
        <taxon>Acidobacteriota</taxon>
        <taxon>Vicinamibacteria</taxon>
        <taxon>Vicinamibacterales</taxon>
        <taxon>Vicinamibacteraceae</taxon>
        <taxon>Luteitalea</taxon>
    </lineage>
</organism>
<sequence length="189" mass="20270">MPSPVAELLRDLATSLDGLDVEWYVFGAQAAIVHGAARLTADVDVTVLLPPAFSRRSLVEALAQFEPRFGDSHFLEHTRVIPVAHTATGIPVDLVLGGPGLEEAFAARAQRRIVEGVDLPVASAEDIVVMKILATRPKDLEDVAAVLSAQHASFDATYTRHTLVVLEQALGQSDLLPVFDRLWSATGGE</sequence>